<evidence type="ECO:0000256" key="5">
    <source>
        <dbReference type="ARBA" id="ARBA00022723"/>
    </source>
</evidence>
<dbReference type="GO" id="GO:0046872">
    <property type="term" value="F:metal ion binding"/>
    <property type="evidence" value="ECO:0007669"/>
    <property type="project" value="UniProtKB-KW"/>
</dbReference>
<dbReference type="Pfam" id="PF00459">
    <property type="entry name" value="Inositol_P"/>
    <property type="match status" value="1"/>
</dbReference>
<keyword evidence="6" id="KW-0378">Hydrolase</keyword>
<feature type="binding site" evidence="11">
    <location>
        <position position="91"/>
    </location>
    <ligand>
        <name>Mg(2+)</name>
        <dbReference type="ChEBI" id="CHEBI:18420"/>
        <label>1</label>
        <note>catalytic</note>
    </ligand>
</feature>
<proteinExistence type="inferred from homology"/>
<comment type="catalytic activity">
    <reaction evidence="1">
        <text>a myo-inositol phosphate + H2O = myo-inositol + phosphate</text>
        <dbReference type="Rhea" id="RHEA:24056"/>
        <dbReference type="ChEBI" id="CHEBI:15377"/>
        <dbReference type="ChEBI" id="CHEBI:17268"/>
        <dbReference type="ChEBI" id="CHEBI:43474"/>
        <dbReference type="ChEBI" id="CHEBI:84139"/>
        <dbReference type="EC" id="3.1.3.25"/>
    </reaction>
</comment>
<protein>
    <recommendedName>
        <fullName evidence="9">Nus factor SuhB</fullName>
        <ecNumber evidence="4">3.1.3.25</ecNumber>
    </recommendedName>
    <alternativeName>
        <fullName evidence="10">Inositol-1-monophosphatase</fullName>
    </alternativeName>
</protein>
<feature type="binding site" evidence="11">
    <location>
        <position position="73"/>
    </location>
    <ligand>
        <name>Mg(2+)</name>
        <dbReference type="ChEBI" id="CHEBI:18420"/>
        <label>1</label>
        <note>catalytic</note>
    </ligand>
</feature>
<dbReference type="InterPro" id="IPR020583">
    <property type="entry name" value="Inositol_monoP_metal-BS"/>
</dbReference>
<evidence type="ECO:0000256" key="11">
    <source>
        <dbReference type="PIRSR" id="PIRSR600760-2"/>
    </source>
</evidence>
<dbReference type="GO" id="GO:0007165">
    <property type="term" value="P:signal transduction"/>
    <property type="evidence" value="ECO:0007669"/>
    <property type="project" value="TreeGrafter"/>
</dbReference>
<keyword evidence="13" id="KW-1185">Reference proteome</keyword>
<dbReference type="AlphaFoldDB" id="A0A4S3KYQ4"/>
<dbReference type="GO" id="GO:0006020">
    <property type="term" value="P:inositol metabolic process"/>
    <property type="evidence" value="ECO:0007669"/>
    <property type="project" value="TreeGrafter"/>
</dbReference>
<dbReference type="EMBL" id="SMAF01000021">
    <property type="protein sequence ID" value="TCS94499.1"/>
    <property type="molecule type" value="Genomic_DNA"/>
</dbReference>
<dbReference type="Gene3D" id="3.40.190.80">
    <property type="match status" value="1"/>
</dbReference>
<evidence type="ECO:0000256" key="8">
    <source>
        <dbReference type="ARBA" id="ARBA00022842"/>
    </source>
</evidence>
<dbReference type="PRINTS" id="PR00377">
    <property type="entry name" value="IMPHPHTASES"/>
</dbReference>
<keyword evidence="7" id="KW-0889">Transcription antitermination</keyword>
<keyword evidence="8 11" id="KW-0460">Magnesium</keyword>
<comment type="cofactor">
    <cofactor evidence="2 11">
        <name>Mg(2+)</name>
        <dbReference type="ChEBI" id="CHEBI:18420"/>
    </cofactor>
</comment>
<keyword evidence="7" id="KW-0804">Transcription</keyword>
<comment type="caution">
    <text evidence="12">The sequence shown here is derived from an EMBL/GenBank/DDBJ whole genome shotgun (WGS) entry which is preliminary data.</text>
</comment>
<dbReference type="PANTHER" id="PTHR20854">
    <property type="entry name" value="INOSITOL MONOPHOSPHATASE"/>
    <property type="match status" value="1"/>
</dbReference>
<evidence type="ECO:0000256" key="6">
    <source>
        <dbReference type="ARBA" id="ARBA00022801"/>
    </source>
</evidence>
<reference evidence="12 13" key="1">
    <citation type="submission" date="2019-03" db="EMBL/GenBank/DDBJ databases">
        <title>Genomic Encyclopedia of Type Strains, Phase IV (KMG-IV): sequencing the most valuable type-strain genomes for metagenomic binning, comparative biology and taxonomic classification.</title>
        <authorList>
            <person name="Goeker M."/>
        </authorList>
    </citation>
    <scope>NUCLEOTIDE SEQUENCE [LARGE SCALE GENOMIC DNA]</scope>
    <source>
        <strain evidence="12 13">DSM 21944</strain>
    </source>
</reference>
<evidence type="ECO:0000256" key="4">
    <source>
        <dbReference type="ARBA" id="ARBA00013106"/>
    </source>
</evidence>
<sequence>MSDPRQVLPRALPLARAAAQTAASRILPHYRRADLQVDGKADDTPVTEADRGAERVIRDYLSQAFPEHAIWGEEFGGDADASGWLWLVDPLDGTKSFVRGNPVFSTQIALWHDGVPMLGVSHVPVGGESAWACRGDGAYIDGERVRTAATTTIESAAISLGNIKTLAAGPRWPALAGIVQRAWRVRGYGDYLHYHMLARGSLDAVIESDVHVLDVAALCLIVEEAGGVFTDLEGAPVGRGTRSVLAAATPALHAALLSGLGGAA</sequence>
<feature type="binding site" evidence="11">
    <location>
        <position position="89"/>
    </location>
    <ligand>
        <name>Mg(2+)</name>
        <dbReference type="ChEBI" id="CHEBI:18420"/>
        <label>1</label>
        <note>catalytic</note>
    </ligand>
</feature>
<name>A0A4S3KYQ4_9GAMM</name>
<evidence type="ECO:0000313" key="12">
    <source>
        <dbReference type="EMBL" id="TCS94499.1"/>
    </source>
</evidence>
<dbReference type="EC" id="3.1.3.25" evidence="4"/>
<gene>
    <name evidence="12" type="ORF">EDC25_12118</name>
</gene>
<dbReference type="PANTHER" id="PTHR20854:SF4">
    <property type="entry name" value="INOSITOL-1-MONOPHOSPHATASE-RELATED"/>
    <property type="match status" value="1"/>
</dbReference>
<evidence type="ECO:0000256" key="9">
    <source>
        <dbReference type="ARBA" id="ARBA00023884"/>
    </source>
</evidence>
<feature type="binding site" evidence="11">
    <location>
        <position position="92"/>
    </location>
    <ligand>
        <name>Mg(2+)</name>
        <dbReference type="ChEBI" id="CHEBI:18420"/>
        <label>1</label>
        <note>catalytic</note>
    </ligand>
</feature>
<evidence type="ECO:0000313" key="13">
    <source>
        <dbReference type="Proteomes" id="UP000294599"/>
    </source>
</evidence>
<evidence type="ECO:0000256" key="7">
    <source>
        <dbReference type="ARBA" id="ARBA00022814"/>
    </source>
</evidence>
<accession>A0A4S3KYQ4</accession>
<dbReference type="InterPro" id="IPR000760">
    <property type="entry name" value="Inositol_monophosphatase-like"/>
</dbReference>
<evidence type="ECO:0000256" key="2">
    <source>
        <dbReference type="ARBA" id="ARBA00001946"/>
    </source>
</evidence>
<dbReference type="SUPFAM" id="SSF56655">
    <property type="entry name" value="Carbohydrate phosphatase"/>
    <property type="match status" value="1"/>
</dbReference>
<dbReference type="Proteomes" id="UP000294599">
    <property type="component" value="Unassembled WGS sequence"/>
</dbReference>
<dbReference type="GO" id="GO:0008934">
    <property type="term" value="F:inositol monophosphate 1-phosphatase activity"/>
    <property type="evidence" value="ECO:0007669"/>
    <property type="project" value="TreeGrafter"/>
</dbReference>
<keyword evidence="5 11" id="KW-0479">Metal-binding</keyword>
<dbReference type="RefSeq" id="WP_123521505.1">
    <property type="nucleotide sequence ID" value="NZ_JBHLWF010000081.1"/>
</dbReference>
<organism evidence="12 13">
    <name type="scientific">Pseudofulvimonas gallinarii</name>
    <dbReference type="NCBI Taxonomy" id="634155"/>
    <lineage>
        <taxon>Bacteria</taxon>
        <taxon>Pseudomonadati</taxon>
        <taxon>Pseudomonadota</taxon>
        <taxon>Gammaproteobacteria</taxon>
        <taxon>Lysobacterales</taxon>
        <taxon>Rhodanobacteraceae</taxon>
        <taxon>Pseudofulvimonas</taxon>
    </lineage>
</organism>
<dbReference type="OrthoDB" id="9785695at2"/>
<evidence type="ECO:0000256" key="3">
    <source>
        <dbReference type="ARBA" id="ARBA00009759"/>
    </source>
</evidence>
<comment type="similarity">
    <text evidence="3">Belongs to the inositol monophosphatase superfamily.</text>
</comment>
<keyword evidence="7" id="KW-0805">Transcription regulation</keyword>
<dbReference type="GO" id="GO:0031564">
    <property type="term" value="P:transcription antitermination"/>
    <property type="evidence" value="ECO:0007669"/>
    <property type="project" value="UniProtKB-KW"/>
</dbReference>
<evidence type="ECO:0000256" key="10">
    <source>
        <dbReference type="ARBA" id="ARBA00030730"/>
    </source>
</evidence>
<dbReference type="FunFam" id="3.30.540.10:FF:000003">
    <property type="entry name" value="Inositol-1-monophosphatase"/>
    <property type="match status" value="1"/>
</dbReference>
<dbReference type="Gene3D" id="3.30.540.10">
    <property type="entry name" value="Fructose-1,6-Bisphosphatase, subunit A, domain 1"/>
    <property type="match status" value="1"/>
</dbReference>
<evidence type="ECO:0000256" key="1">
    <source>
        <dbReference type="ARBA" id="ARBA00001033"/>
    </source>
</evidence>
<dbReference type="PROSITE" id="PS00629">
    <property type="entry name" value="IMP_1"/>
    <property type="match status" value="1"/>
</dbReference>
<feature type="binding site" evidence="11">
    <location>
        <position position="214"/>
    </location>
    <ligand>
        <name>Mg(2+)</name>
        <dbReference type="ChEBI" id="CHEBI:18420"/>
        <label>1</label>
        <note>catalytic</note>
    </ligand>
</feature>